<dbReference type="InterPro" id="IPR011055">
    <property type="entry name" value="Dup_hybrid_motif"/>
</dbReference>
<gene>
    <name evidence="9" type="ORF">MNB_SV-10-1288</name>
</gene>
<proteinExistence type="predicted"/>
<dbReference type="GO" id="GO:0046872">
    <property type="term" value="F:metal ion binding"/>
    <property type="evidence" value="ECO:0007669"/>
    <property type="project" value="UniProtKB-KW"/>
</dbReference>
<accession>A0A1W1CRR0</accession>
<dbReference type="AlphaFoldDB" id="A0A1W1CRR0"/>
<dbReference type="Pfam" id="PF01551">
    <property type="entry name" value="Peptidase_M23"/>
    <property type="match status" value="1"/>
</dbReference>
<dbReference type="InterPro" id="IPR050570">
    <property type="entry name" value="Cell_wall_metabolism_enzyme"/>
</dbReference>
<evidence type="ECO:0000259" key="7">
    <source>
        <dbReference type="Pfam" id="PF01551"/>
    </source>
</evidence>
<dbReference type="FunFam" id="2.70.70.10:FF:000006">
    <property type="entry name" value="M23 family peptidase"/>
    <property type="match status" value="1"/>
</dbReference>
<organism evidence="9">
    <name type="scientific">hydrothermal vent metagenome</name>
    <dbReference type="NCBI Taxonomy" id="652676"/>
    <lineage>
        <taxon>unclassified sequences</taxon>
        <taxon>metagenomes</taxon>
        <taxon>ecological metagenomes</taxon>
    </lineage>
</organism>
<feature type="domain" description="M23ase beta-sheet core" evidence="7">
    <location>
        <begin position="257"/>
        <end position="351"/>
    </location>
</feature>
<feature type="domain" description="Csd3 N-terminal" evidence="8">
    <location>
        <begin position="22"/>
        <end position="105"/>
    </location>
</feature>
<name>A0A1W1CRR0_9ZZZZ</name>
<keyword evidence="6" id="KW-0482">Metalloprotease</keyword>
<dbReference type="Gene3D" id="3.10.450.350">
    <property type="match status" value="1"/>
</dbReference>
<protein>
    <submittedName>
        <fullName evidence="9">Membrane proteins related to metalloendopeptidases</fullName>
    </submittedName>
</protein>
<dbReference type="PANTHER" id="PTHR21666:SF288">
    <property type="entry name" value="CELL DIVISION PROTEIN YTFB"/>
    <property type="match status" value="1"/>
</dbReference>
<dbReference type="InterPro" id="IPR016047">
    <property type="entry name" value="M23ase_b-sheet_dom"/>
</dbReference>
<dbReference type="CDD" id="cd12797">
    <property type="entry name" value="M23_peptidase"/>
    <property type="match status" value="1"/>
</dbReference>
<dbReference type="SUPFAM" id="SSF51261">
    <property type="entry name" value="Duplicated hybrid motif"/>
    <property type="match status" value="1"/>
</dbReference>
<reference evidence="9" key="1">
    <citation type="submission" date="2016-10" db="EMBL/GenBank/DDBJ databases">
        <authorList>
            <person name="de Groot N.N."/>
        </authorList>
    </citation>
    <scope>NUCLEOTIDE SEQUENCE</scope>
</reference>
<evidence type="ECO:0000259" key="8">
    <source>
        <dbReference type="Pfam" id="PF18059"/>
    </source>
</evidence>
<evidence type="ECO:0000313" key="9">
    <source>
        <dbReference type="EMBL" id="SFV68486.1"/>
    </source>
</evidence>
<dbReference type="GO" id="GO:0006508">
    <property type="term" value="P:proteolysis"/>
    <property type="evidence" value="ECO:0007669"/>
    <property type="project" value="UniProtKB-KW"/>
</dbReference>
<dbReference type="Pfam" id="PF18059">
    <property type="entry name" value="Csd3_N"/>
    <property type="match status" value="1"/>
</dbReference>
<evidence type="ECO:0000256" key="4">
    <source>
        <dbReference type="ARBA" id="ARBA00022801"/>
    </source>
</evidence>
<evidence type="ECO:0000256" key="2">
    <source>
        <dbReference type="ARBA" id="ARBA00022670"/>
    </source>
</evidence>
<evidence type="ECO:0000256" key="6">
    <source>
        <dbReference type="ARBA" id="ARBA00023049"/>
    </source>
</evidence>
<keyword evidence="4" id="KW-0378">Hydrolase</keyword>
<dbReference type="Gene3D" id="2.70.70.10">
    <property type="entry name" value="Glucose Permease (Domain IIA)"/>
    <property type="match status" value="1"/>
</dbReference>
<sequence length="429" mass="49493">MKYFILIILVFNFSFGMKINRKIWSQNTTFSDYLGEHNISTAVLDSVSPKDQEYLSDIQKGYVYYELLNDDGTLMQALIPISKEMQIHLFREPGSSRYTFDIIPIVYKTQTYFAKVKISSNPYDDAKKAVHSDSVAKKAAQALHGIIDTRKLHKGDLISFIYVQRSRLGLPYCMPEIKVMKVKTKKIDQFIYVDEDGHGYKETGKRVAYTVTGKKKVTYSRRVSSKGSTFGMPLRHIRITSSFSYRRWHPILHRYRPHHGTDFGARRGTPLLAVNDGTVSYAGWKGGYGRVVQIRHAGGYESFYAHQSRMRVKRGQKVKKGQIIGYVGSSGRSTGPHLHFGLKKNGRWVDPMKYLRKKSIRTSMLKKFTKYENVTETRYKSVTIKGTAENREKLKAYLLQDTPSYIWPKIYTGKVYVNDKKKFKNAEQD</sequence>
<comment type="cofactor">
    <cofactor evidence="1">
        <name>Zn(2+)</name>
        <dbReference type="ChEBI" id="CHEBI:29105"/>
    </cofactor>
</comment>
<keyword evidence="3" id="KW-0479">Metal-binding</keyword>
<evidence type="ECO:0000256" key="1">
    <source>
        <dbReference type="ARBA" id="ARBA00001947"/>
    </source>
</evidence>
<dbReference type="InterPro" id="IPR040653">
    <property type="entry name" value="Csd3_N"/>
</dbReference>
<dbReference type="PANTHER" id="PTHR21666">
    <property type="entry name" value="PEPTIDASE-RELATED"/>
    <property type="match status" value="1"/>
</dbReference>
<evidence type="ECO:0000256" key="5">
    <source>
        <dbReference type="ARBA" id="ARBA00022833"/>
    </source>
</evidence>
<keyword evidence="5" id="KW-0862">Zinc</keyword>
<keyword evidence="2" id="KW-0645">Protease</keyword>
<dbReference type="GO" id="GO:0004222">
    <property type="term" value="F:metalloendopeptidase activity"/>
    <property type="evidence" value="ECO:0007669"/>
    <property type="project" value="TreeGrafter"/>
</dbReference>
<dbReference type="EMBL" id="FPHL01000052">
    <property type="protein sequence ID" value="SFV68486.1"/>
    <property type="molecule type" value="Genomic_DNA"/>
</dbReference>
<evidence type="ECO:0000256" key="3">
    <source>
        <dbReference type="ARBA" id="ARBA00022723"/>
    </source>
</evidence>